<sequence>MVDELERAGGFECIFPPSSAGLAVRYLSYFEFPRYANLLCVAYLQKFAQDKEEAKRVPERILKRVLEAIRTEGHFNGDLRSF</sequence>
<protein>
    <submittedName>
        <fullName evidence="1">Uncharacterized protein</fullName>
    </submittedName>
</protein>
<reference evidence="1 2" key="1">
    <citation type="submission" date="2015-03" db="EMBL/GenBank/DDBJ databases">
        <title>Draft genome of the nematode, Opisthorchis viverrini.</title>
        <authorList>
            <person name="Mitreva M."/>
        </authorList>
    </citation>
    <scope>NUCLEOTIDE SEQUENCE [LARGE SCALE GENOMIC DNA]</scope>
    <source>
        <strain evidence="1">Khon Kaen</strain>
    </source>
</reference>
<dbReference type="Proteomes" id="UP000243686">
    <property type="component" value="Unassembled WGS sequence"/>
</dbReference>
<organism evidence="1 2">
    <name type="scientific">Opisthorchis viverrini</name>
    <name type="common">Southeast Asian liver fluke</name>
    <dbReference type="NCBI Taxonomy" id="6198"/>
    <lineage>
        <taxon>Eukaryota</taxon>
        <taxon>Metazoa</taxon>
        <taxon>Spiralia</taxon>
        <taxon>Lophotrochozoa</taxon>
        <taxon>Platyhelminthes</taxon>
        <taxon>Trematoda</taxon>
        <taxon>Digenea</taxon>
        <taxon>Opisthorchiida</taxon>
        <taxon>Opisthorchiata</taxon>
        <taxon>Opisthorchiidae</taxon>
        <taxon>Opisthorchis</taxon>
    </lineage>
</organism>
<accession>A0A1S8X908</accession>
<dbReference type="EMBL" id="KV891597">
    <property type="protein sequence ID" value="OON23168.1"/>
    <property type="molecule type" value="Genomic_DNA"/>
</dbReference>
<name>A0A1S8X908_OPIVI</name>
<evidence type="ECO:0000313" key="2">
    <source>
        <dbReference type="Proteomes" id="UP000243686"/>
    </source>
</evidence>
<keyword evidence="2" id="KW-1185">Reference proteome</keyword>
<proteinExistence type="predicted"/>
<dbReference type="AlphaFoldDB" id="A0A1S8X908"/>
<evidence type="ECO:0000313" key="1">
    <source>
        <dbReference type="EMBL" id="OON23168.1"/>
    </source>
</evidence>
<gene>
    <name evidence="1" type="ORF">X801_00919</name>
</gene>